<reference evidence="2 3" key="1">
    <citation type="submission" date="2015-09" db="EMBL/GenBank/DDBJ databases">
        <title>Genome sequence of the marine flavobacterium Croceitalea dokdonensis DOKDO 023 that contains proton- and sodium-pumping rhodopsins.</title>
        <authorList>
            <person name="Kwon S.-K."/>
            <person name="Lee H.K."/>
            <person name="Kwak M.-J."/>
            <person name="Kim J.F."/>
        </authorList>
    </citation>
    <scope>NUCLEOTIDE SEQUENCE [LARGE SCALE GENOMIC DNA]</scope>
    <source>
        <strain evidence="2 3">DOKDO 023</strain>
    </source>
</reference>
<dbReference type="STRING" id="1300341.I595_78"/>
<dbReference type="RefSeq" id="WP_157449605.1">
    <property type="nucleotide sequence ID" value="NZ_LDJX01000001.1"/>
</dbReference>
<evidence type="ECO:0000313" key="3">
    <source>
        <dbReference type="Proteomes" id="UP000050280"/>
    </source>
</evidence>
<keyword evidence="1" id="KW-0472">Membrane</keyword>
<keyword evidence="1" id="KW-0812">Transmembrane</keyword>
<protein>
    <submittedName>
        <fullName evidence="2">Uncharacterized protein</fullName>
    </submittedName>
</protein>
<proteinExistence type="predicted"/>
<keyword evidence="3" id="KW-1185">Reference proteome</keyword>
<dbReference type="EMBL" id="LDJX01000001">
    <property type="protein sequence ID" value="KPM33176.1"/>
    <property type="molecule type" value="Genomic_DNA"/>
</dbReference>
<sequence>MKKNHNNKFKTPEGYFESFNERLMAKMSKEEGIIPKSDGFQVPEHYFEELPKTLSHKIKPKVVFLYPLKKYYWAAASIAALLLLALVINSNRFKNNTIEFEDLASTEIDSYLDDNQMDLTVYDLAQVVNLDNLTVDDITETTEILEGQVILDYLDDNVDEFEDLNLDYDEME</sequence>
<name>A0A0P7AMP1_9FLAO</name>
<dbReference type="Proteomes" id="UP000050280">
    <property type="component" value="Unassembled WGS sequence"/>
</dbReference>
<comment type="caution">
    <text evidence="2">The sequence shown here is derived from an EMBL/GenBank/DDBJ whole genome shotgun (WGS) entry which is preliminary data.</text>
</comment>
<dbReference type="AlphaFoldDB" id="A0A0P7AMP1"/>
<feature type="transmembrane region" description="Helical" evidence="1">
    <location>
        <begin position="71"/>
        <end position="88"/>
    </location>
</feature>
<accession>A0A0P7AMP1</accession>
<evidence type="ECO:0000313" key="2">
    <source>
        <dbReference type="EMBL" id="KPM33176.1"/>
    </source>
</evidence>
<dbReference type="OrthoDB" id="981524at2"/>
<gene>
    <name evidence="2" type="ORF">I595_78</name>
</gene>
<keyword evidence="1" id="KW-1133">Transmembrane helix</keyword>
<organism evidence="2 3">
    <name type="scientific">Croceitalea dokdonensis DOKDO 023</name>
    <dbReference type="NCBI Taxonomy" id="1300341"/>
    <lineage>
        <taxon>Bacteria</taxon>
        <taxon>Pseudomonadati</taxon>
        <taxon>Bacteroidota</taxon>
        <taxon>Flavobacteriia</taxon>
        <taxon>Flavobacteriales</taxon>
        <taxon>Flavobacteriaceae</taxon>
        <taxon>Croceitalea</taxon>
    </lineage>
</organism>
<evidence type="ECO:0000256" key="1">
    <source>
        <dbReference type="SAM" id="Phobius"/>
    </source>
</evidence>